<evidence type="ECO:0000256" key="1">
    <source>
        <dbReference type="SAM" id="MobiDB-lite"/>
    </source>
</evidence>
<dbReference type="AlphaFoldDB" id="A0A1D1Y954"/>
<dbReference type="GO" id="GO:0032259">
    <property type="term" value="P:methylation"/>
    <property type="evidence" value="ECO:0007669"/>
    <property type="project" value="UniProtKB-KW"/>
</dbReference>
<evidence type="ECO:0000259" key="2">
    <source>
        <dbReference type="SMART" id="SM01238"/>
    </source>
</evidence>
<feature type="domain" description="Small ribosomal subunit protein mS41 SAM" evidence="2">
    <location>
        <begin position="73"/>
        <end position="120"/>
    </location>
</feature>
<dbReference type="PANTHER" id="PTHR34955:SF2">
    <property type="entry name" value="IGR MOTIF PROTEIN"/>
    <property type="match status" value="1"/>
</dbReference>
<sequence length="198" mass="21118">REGFCRFGTGEATSSGGVGGRGSSRREGRRKEAAMAMAASWRRILFRAGGSAPAANPRLFFSTRSPYLVKVGIPEFLHGVGKGVEAHVAKLEAEIGDFQKLLVTRTVRLKKLGIPCKHEGDVVMLRAIPSNPVADLIQCLAPIPQDLCGTACSTDESAVCTCKSSTGTAPSTRLYHEKAKIDSQLCAQVPTWVVETSS</sequence>
<accession>A0A1D1Y954</accession>
<reference evidence="3" key="1">
    <citation type="submission" date="2015-07" db="EMBL/GenBank/DDBJ databases">
        <title>Transcriptome Assembly of Anthurium amnicola.</title>
        <authorList>
            <person name="Suzuki J."/>
        </authorList>
    </citation>
    <scope>NUCLEOTIDE SEQUENCE</scope>
</reference>
<keyword evidence="3" id="KW-0489">Methyltransferase</keyword>
<dbReference type="SMART" id="SM01238">
    <property type="entry name" value="IGR"/>
    <property type="match status" value="1"/>
</dbReference>
<dbReference type="PANTHER" id="PTHR34955">
    <property type="entry name" value="IGR MOTIF PROTEIN"/>
    <property type="match status" value="1"/>
</dbReference>
<feature type="non-terminal residue" evidence="3">
    <location>
        <position position="1"/>
    </location>
</feature>
<dbReference type="GO" id="GO:0008168">
    <property type="term" value="F:methyltransferase activity"/>
    <property type="evidence" value="ECO:0007669"/>
    <property type="project" value="UniProtKB-KW"/>
</dbReference>
<protein>
    <submittedName>
        <fullName evidence="3">Protein-L-isoaspartate O-methyltransferase</fullName>
    </submittedName>
</protein>
<name>A0A1D1Y954_9ARAE</name>
<proteinExistence type="predicted"/>
<organism evidence="3">
    <name type="scientific">Anthurium amnicola</name>
    <dbReference type="NCBI Taxonomy" id="1678845"/>
    <lineage>
        <taxon>Eukaryota</taxon>
        <taxon>Viridiplantae</taxon>
        <taxon>Streptophyta</taxon>
        <taxon>Embryophyta</taxon>
        <taxon>Tracheophyta</taxon>
        <taxon>Spermatophyta</taxon>
        <taxon>Magnoliopsida</taxon>
        <taxon>Liliopsida</taxon>
        <taxon>Araceae</taxon>
        <taxon>Pothoideae</taxon>
        <taxon>Potheae</taxon>
        <taxon>Anthurium</taxon>
    </lineage>
</organism>
<feature type="region of interest" description="Disordered" evidence="1">
    <location>
        <begin position="1"/>
        <end position="29"/>
    </location>
</feature>
<dbReference type="InterPro" id="IPR019083">
    <property type="entry name" value="SAM_Ribosomal_mS41"/>
</dbReference>
<keyword evidence="3" id="KW-0808">Transferase</keyword>
<dbReference type="Pfam" id="PF09597">
    <property type="entry name" value="SAM_Ribosomal_mS41"/>
    <property type="match status" value="1"/>
</dbReference>
<evidence type="ECO:0000313" key="3">
    <source>
        <dbReference type="EMBL" id="JAT51183.1"/>
    </source>
</evidence>
<dbReference type="EMBL" id="GDJX01016753">
    <property type="protein sequence ID" value="JAT51183.1"/>
    <property type="molecule type" value="Transcribed_RNA"/>
</dbReference>
<gene>
    <name evidence="3" type="primary">pcm_7</name>
    <name evidence="3" type="ORF">g.25174</name>
</gene>